<accession>A0AAU7NVC7</accession>
<evidence type="ECO:0000313" key="2">
    <source>
        <dbReference type="Proteomes" id="UP001225378"/>
    </source>
</evidence>
<name>A0AAU7NVC7_9GAMM</name>
<dbReference type="EMBL" id="CP157743">
    <property type="protein sequence ID" value="XBS20995.1"/>
    <property type="molecule type" value="Genomic_DNA"/>
</dbReference>
<dbReference type="AlphaFoldDB" id="A0AAU7NVC7"/>
<dbReference type="KEGG" id="mech:Q9L42_002405"/>
<protein>
    <recommendedName>
        <fullName evidence="3">Nucleotidyltransferase</fullName>
    </recommendedName>
</protein>
<dbReference type="Proteomes" id="UP001225378">
    <property type="component" value="Chromosome"/>
</dbReference>
<evidence type="ECO:0008006" key="3">
    <source>
        <dbReference type="Google" id="ProtNLM"/>
    </source>
</evidence>
<evidence type="ECO:0000313" key="1">
    <source>
        <dbReference type="EMBL" id="XBS20995.1"/>
    </source>
</evidence>
<sequence>MEPISARLLWDIFKHVRAWLANLHRAGDKRKQQSIRALRDIICASRETAVYMRYIDENNARDLKMESHLTLLWTELGFALEDLGIRKLAKRCQIQGKQWSDPAHYDEDFINKADISLDRMERLAKEILREIKR</sequence>
<organism evidence="1 2">
    <name type="scientific">Methylomarinum roseum</name>
    <dbReference type="NCBI Taxonomy" id="3067653"/>
    <lineage>
        <taxon>Bacteria</taxon>
        <taxon>Pseudomonadati</taxon>
        <taxon>Pseudomonadota</taxon>
        <taxon>Gammaproteobacteria</taxon>
        <taxon>Methylococcales</taxon>
        <taxon>Methylococcaceae</taxon>
        <taxon>Methylomarinum</taxon>
    </lineage>
</organism>
<keyword evidence="2" id="KW-1185">Reference proteome</keyword>
<gene>
    <name evidence="1" type="ORF">Q9L42_002405</name>
</gene>
<reference evidence="1 2" key="1">
    <citation type="journal article" date="2024" name="Microbiology">
        <title>Methylomarinum rosea sp. nov., a novel halophilic methanotrophic bacterium from the hypersaline Lake Elton.</title>
        <authorList>
            <person name="Suleimanov R.Z."/>
            <person name="Oshkin I.Y."/>
            <person name="Danilova O.V."/>
            <person name="Suzina N.E."/>
            <person name="Dedysh S.N."/>
        </authorList>
    </citation>
    <scope>NUCLEOTIDE SEQUENCE [LARGE SCALE GENOMIC DNA]</scope>
    <source>
        <strain evidence="1 2">Ch1-1</strain>
    </source>
</reference>
<dbReference type="RefSeq" id="WP_305910026.1">
    <property type="nucleotide sequence ID" value="NZ_CP157743.1"/>
</dbReference>
<proteinExistence type="predicted"/>